<proteinExistence type="predicted"/>
<name>A0A1B6NXI8_9ZZZZ</name>
<accession>A0A1B6NXI8</accession>
<evidence type="ECO:0000256" key="1">
    <source>
        <dbReference type="SAM" id="MobiDB-lite"/>
    </source>
</evidence>
<sequence length="41" mass="4167">MTCSGSPPGTRPISGAEHFTASTATTAISSISASRVTSQRR</sequence>
<gene>
    <name evidence="2" type="ORF">MGSAQ_001048</name>
</gene>
<evidence type="ECO:0000313" key="2">
    <source>
        <dbReference type="EMBL" id="KTF07457.1"/>
    </source>
</evidence>
<comment type="caution">
    <text evidence="2">The sequence shown here is derived from an EMBL/GenBank/DDBJ whole genome shotgun (WGS) entry which is preliminary data.</text>
</comment>
<feature type="region of interest" description="Disordered" evidence="1">
    <location>
        <begin position="1"/>
        <end position="21"/>
    </location>
</feature>
<dbReference type="EMBL" id="AYSL01000527">
    <property type="protein sequence ID" value="KTF07457.1"/>
    <property type="molecule type" value="Genomic_DNA"/>
</dbReference>
<reference evidence="2" key="1">
    <citation type="submission" date="2013-11" db="EMBL/GenBank/DDBJ databases">
        <title>Microbial diversity, functional groups and degradation webs in Northern and Southern Mediterranean and Red Sea marine crude oil polluted sites.</title>
        <authorList>
            <person name="Daffonchio D."/>
            <person name="Mapelli F."/>
            <person name="Ferrer M."/>
            <person name="Richter M."/>
            <person name="Cherif A."/>
            <person name="Malkawi H.I."/>
            <person name="Yakimov M.M."/>
            <person name="Abdel-Fattah Y.R."/>
            <person name="Blaghen M."/>
            <person name="Golyshin P.N."/>
            <person name="Kalogerakis N."/>
            <person name="Boon N."/>
            <person name="Magagnini M."/>
            <person name="Fava F."/>
        </authorList>
    </citation>
    <scope>NUCLEOTIDE SEQUENCE</scope>
</reference>
<protein>
    <submittedName>
        <fullName evidence="2">Uncharacterized protein</fullName>
    </submittedName>
</protein>
<organism evidence="2">
    <name type="scientific">marine sediment metagenome</name>
    <dbReference type="NCBI Taxonomy" id="412755"/>
    <lineage>
        <taxon>unclassified sequences</taxon>
        <taxon>metagenomes</taxon>
        <taxon>ecological metagenomes</taxon>
    </lineage>
</organism>
<dbReference type="AlphaFoldDB" id="A0A1B6NXI8"/>